<evidence type="ECO:0000313" key="9">
    <source>
        <dbReference type="EMBL" id="MFC3765097.1"/>
    </source>
</evidence>
<evidence type="ECO:0000256" key="2">
    <source>
        <dbReference type="ARBA" id="ARBA00022475"/>
    </source>
</evidence>
<keyword evidence="4" id="KW-0133">Cell shape</keyword>
<keyword evidence="3 8" id="KW-0812">Transmembrane</keyword>
<feature type="transmembrane region" description="Helical" evidence="8">
    <location>
        <begin position="326"/>
        <end position="348"/>
    </location>
</feature>
<evidence type="ECO:0000313" key="10">
    <source>
        <dbReference type="Proteomes" id="UP001595699"/>
    </source>
</evidence>
<feature type="transmembrane region" description="Helical" evidence="8">
    <location>
        <begin position="55"/>
        <end position="77"/>
    </location>
</feature>
<dbReference type="PRINTS" id="PR01806">
    <property type="entry name" value="VIRFACTRMVIN"/>
</dbReference>
<evidence type="ECO:0000256" key="7">
    <source>
        <dbReference type="ARBA" id="ARBA00023136"/>
    </source>
</evidence>
<feature type="transmembrane region" description="Helical" evidence="8">
    <location>
        <begin position="246"/>
        <end position="269"/>
    </location>
</feature>
<feature type="transmembrane region" description="Helical" evidence="8">
    <location>
        <begin position="164"/>
        <end position="188"/>
    </location>
</feature>
<evidence type="ECO:0000256" key="1">
    <source>
        <dbReference type="ARBA" id="ARBA00004651"/>
    </source>
</evidence>
<keyword evidence="7 8" id="KW-0472">Membrane</keyword>
<evidence type="ECO:0000256" key="8">
    <source>
        <dbReference type="SAM" id="Phobius"/>
    </source>
</evidence>
<feature type="transmembrane region" description="Helical" evidence="8">
    <location>
        <begin position="421"/>
        <end position="445"/>
    </location>
</feature>
<feature type="transmembrane region" description="Helical" evidence="8">
    <location>
        <begin position="457"/>
        <end position="479"/>
    </location>
</feature>
<keyword evidence="10" id="KW-1185">Reference proteome</keyword>
<reference evidence="10" key="1">
    <citation type="journal article" date="2019" name="Int. J. Syst. Evol. Microbiol.">
        <title>The Global Catalogue of Microorganisms (GCM) 10K type strain sequencing project: providing services to taxonomists for standard genome sequencing and annotation.</title>
        <authorList>
            <consortium name="The Broad Institute Genomics Platform"/>
            <consortium name="The Broad Institute Genome Sequencing Center for Infectious Disease"/>
            <person name="Wu L."/>
            <person name="Ma J."/>
        </authorList>
    </citation>
    <scope>NUCLEOTIDE SEQUENCE [LARGE SCALE GENOMIC DNA]</scope>
    <source>
        <strain evidence="10">CGMCC 4.7241</strain>
    </source>
</reference>
<proteinExistence type="predicted"/>
<dbReference type="InterPro" id="IPR051050">
    <property type="entry name" value="Lipid_II_flippase_MurJ/MviN"/>
</dbReference>
<comment type="caution">
    <text evidence="9">The sequence shown here is derived from an EMBL/GenBank/DDBJ whole genome shotgun (WGS) entry which is preliminary data.</text>
</comment>
<evidence type="ECO:0000256" key="4">
    <source>
        <dbReference type="ARBA" id="ARBA00022960"/>
    </source>
</evidence>
<dbReference type="PANTHER" id="PTHR47019">
    <property type="entry name" value="LIPID II FLIPPASE MURJ"/>
    <property type="match status" value="1"/>
</dbReference>
<protein>
    <submittedName>
        <fullName evidence="9">Murein biosynthesis integral membrane protein MurJ</fullName>
    </submittedName>
</protein>
<evidence type="ECO:0000256" key="3">
    <source>
        <dbReference type="ARBA" id="ARBA00022692"/>
    </source>
</evidence>
<feature type="transmembrane region" description="Helical" evidence="8">
    <location>
        <begin position="360"/>
        <end position="380"/>
    </location>
</feature>
<evidence type="ECO:0000256" key="6">
    <source>
        <dbReference type="ARBA" id="ARBA00022989"/>
    </source>
</evidence>
<keyword evidence="5" id="KW-0573">Peptidoglycan synthesis</keyword>
<feature type="transmembrane region" description="Helical" evidence="8">
    <location>
        <begin position="281"/>
        <end position="305"/>
    </location>
</feature>
<keyword evidence="6 8" id="KW-1133">Transmembrane helix</keyword>
<dbReference type="RefSeq" id="WP_205119186.1">
    <property type="nucleotide sequence ID" value="NZ_JAFBCM010000001.1"/>
</dbReference>
<feature type="transmembrane region" description="Helical" evidence="8">
    <location>
        <begin position="485"/>
        <end position="510"/>
    </location>
</feature>
<dbReference type="EMBL" id="JBHRZH010000036">
    <property type="protein sequence ID" value="MFC3765097.1"/>
    <property type="molecule type" value="Genomic_DNA"/>
</dbReference>
<comment type="subcellular location">
    <subcellularLocation>
        <location evidence="1">Cell membrane</location>
        <topology evidence="1">Multi-pass membrane protein</topology>
    </subcellularLocation>
</comment>
<feature type="transmembrane region" description="Helical" evidence="8">
    <location>
        <begin position="392"/>
        <end position="415"/>
    </location>
</feature>
<evidence type="ECO:0000256" key="5">
    <source>
        <dbReference type="ARBA" id="ARBA00022984"/>
    </source>
</evidence>
<feature type="transmembrane region" description="Helical" evidence="8">
    <location>
        <begin position="200"/>
        <end position="225"/>
    </location>
</feature>
<feature type="transmembrane region" description="Helical" evidence="8">
    <location>
        <begin position="132"/>
        <end position="152"/>
    </location>
</feature>
<sequence length="528" mass="53028">MRRLGAGLAGAALVVGVVTIIARAAGFGRWLVFSKTVGDTCLGDAYNTANQLPNVVFEIVAGGALASVVVPVLARAFARDDKAEASRSFSALLTWTLLALTPVAVLAALAAGPYAQLMLGTHPGCPDETVAVTARMLLVFVPQLWFYGLAVVASGTLQAQNRFLAAALAPLASSLIVASAYVAFGVLAGGQLDVSQVPPAAVWTLAVGTTAGVVALALTVVVPLARSGLSFRPSLRFPEGVGRQARVLATAGIAALVAQQLVTLVITWLANHRGDSGTLTLYTWAFAIFMLPYAVLAAPVATTVFPKVSAQVEGFERTSALAVRAVALLGLLGGALLAGTAVPMARVFVLGPGGGSTDTLATALVAFAVAVPSYGLLILAGRLLYARGRGGLAAIGTVLGWVVVAGVAVPLTAAVGERGVAAALGGSMSAGLLVGALVLLSFVGVEAGRTALDGLPRALGAGLLAAVVAATAGQLIGQFFGGSGLLTACAGALASAMVVTTVFAGIVAVLDRSDARLALARLRRRPEQ</sequence>
<accession>A0ABV7YJE1</accession>
<dbReference type="PANTHER" id="PTHR47019:SF1">
    <property type="entry name" value="LIPID II FLIPPASE MURJ"/>
    <property type="match status" value="1"/>
</dbReference>
<dbReference type="InterPro" id="IPR004268">
    <property type="entry name" value="MurJ"/>
</dbReference>
<organism evidence="9 10">
    <name type="scientific">Tenggerimyces flavus</name>
    <dbReference type="NCBI Taxonomy" id="1708749"/>
    <lineage>
        <taxon>Bacteria</taxon>
        <taxon>Bacillati</taxon>
        <taxon>Actinomycetota</taxon>
        <taxon>Actinomycetes</taxon>
        <taxon>Propionibacteriales</taxon>
        <taxon>Nocardioidaceae</taxon>
        <taxon>Tenggerimyces</taxon>
    </lineage>
</organism>
<dbReference type="Proteomes" id="UP001595699">
    <property type="component" value="Unassembled WGS sequence"/>
</dbReference>
<name>A0ABV7YJE1_9ACTN</name>
<gene>
    <name evidence="9" type="primary">murJ</name>
    <name evidence="9" type="ORF">ACFOUW_29970</name>
</gene>
<feature type="transmembrane region" description="Helical" evidence="8">
    <location>
        <begin position="89"/>
        <end position="112"/>
    </location>
</feature>
<dbReference type="Pfam" id="PF03023">
    <property type="entry name" value="MurJ"/>
    <property type="match status" value="1"/>
</dbReference>
<keyword evidence="2" id="KW-1003">Cell membrane</keyword>